<dbReference type="RefSeq" id="WP_119745436.1">
    <property type="nucleotide sequence ID" value="NZ_QZCG01000001.1"/>
</dbReference>
<dbReference type="OrthoDB" id="8479671at2"/>
<dbReference type="EMBL" id="QZCG01000001">
    <property type="protein sequence ID" value="RJE89467.1"/>
    <property type="molecule type" value="Genomic_DNA"/>
</dbReference>
<proteinExistence type="predicted"/>
<evidence type="ECO:0000313" key="2">
    <source>
        <dbReference type="EMBL" id="RJE89467.1"/>
    </source>
</evidence>
<protein>
    <submittedName>
        <fullName evidence="2">Uncharacterized protein</fullName>
    </submittedName>
</protein>
<gene>
    <name evidence="2" type="ORF">D3P04_02230</name>
</gene>
<accession>A0A418T8G7</accession>
<comment type="caution">
    <text evidence="2">The sequence shown here is derived from an EMBL/GenBank/DDBJ whole genome shotgun (WGS) entry which is preliminary data.</text>
</comment>
<feature type="signal peptide" evidence="1">
    <location>
        <begin position="1"/>
        <end position="20"/>
    </location>
</feature>
<dbReference type="Proteomes" id="UP000284202">
    <property type="component" value="Unassembled WGS sequence"/>
</dbReference>
<organism evidence="2 3">
    <name type="scientific">Paracoccus onubensis</name>
    <dbReference type="NCBI Taxonomy" id="1675788"/>
    <lineage>
        <taxon>Bacteria</taxon>
        <taxon>Pseudomonadati</taxon>
        <taxon>Pseudomonadota</taxon>
        <taxon>Alphaproteobacteria</taxon>
        <taxon>Rhodobacterales</taxon>
        <taxon>Paracoccaceae</taxon>
        <taxon>Paracoccus</taxon>
    </lineage>
</organism>
<feature type="chain" id="PRO_5019063979" evidence="1">
    <location>
        <begin position="21"/>
        <end position="203"/>
    </location>
</feature>
<keyword evidence="3" id="KW-1185">Reference proteome</keyword>
<name>A0A418T8G7_9RHOB</name>
<reference evidence="3" key="1">
    <citation type="submission" date="2018-09" db="EMBL/GenBank/DDBJ databases">
        <title>Acidovorax cavernicola nov. sp. isolated from Gruta de las Maravillas (Aracena, Spain).</title>
        <authorList>
            <person name="Jurado V."/>
            <person name="Gutierrez-Patricio S."/>
            <person name="Gonzalez-Pimentel J.L."/>
            <person name="Miller A.Z."/>
            <person name="Laiz L."/>
            <person name="Saiz-Jimenez C."/>
        </authorList>
    </citation>
    <scope>NUCLEOTIDE SEQUENCE [LARGE SCALE GENOMIC DNA]</scope>
    <source>
        <strain evidence="3">1011MAR3C25</strain>
    </source>
</reference>
<evidence type="ECO:0000256" key="1">
    <source>
        <dbReference type="SAM" id="SignalP"/>
    </source>
</evidence>
<sequence>MFRQFFTFGLVFLTAAPLYAAPRDYEDSLPADVLGMTPKEAKMDGDRLIVFYGESIGRATVTIMPAPDADPNSASANAEAPEGQTPAAQLVLTQQLSQNLSRGTNALGDDYKTEPARIDGLEVDDKSAICGIIERRQAEEQVADGKEPMILLDRVCTAQLGDDVVSVYVTTPISENMREKLTKDQLGFSAIVIATLTDEMRQK</sequence>
<evidence type="ECO:0000313" key="3">
    <source>
        <dbReference type="Proteomes" id="UP000284202"/>
    </source>
</evidence>
<dbReference type="AlphaFoldDB" id="A0A418T8G7"/>
<keyword evidence="1" id="KW-0732">Signal</keyword>